<dbReference type="AlphaFoldDB" id="S2SHL5"/>
<protein>
    <submittedName>
        <fullName evidence="1">Glutamate synthase large subunit</fullName>
    </submittedName>
</protein>
<dbReference type="PATRIC" id="fig|1256206.3.peg.40"/>
<dbReference type="Gene3D" id="2.160.20.60">
    <property type="entry name" value="Glutamate synthase, alpha subunit, C-terminal domain"/>
    <property type="match status" value="1"/>
</dbReference>
<dbReference type="EMBL" id="ANKC01000008">
    <property type="protein sequence ID" value="EPC89927.1"/>
    <property type="molecule type" value="Genomic_DNA"/>
</dbReference>
<accession>S2SHL5</accession>
<dbReference type="InterPro" id="IPR036485">
    <property type="entry name" value="Glu_synth_asu_C_sf"/>
</dbReference>
<gene>
    <name evidence="1" type="ORF">Lpp126_00220</name>
</gene>
<evidence type="ECO:0000313" key="1">
    <source>
        <dbReference type="EMBL" id="EPC89927.1"/>
    </source>
</evidence>
<sequence>KHVQYTHSETAQMILDHWEKEKGTFVKVYPRDYHRMRDLIDAYTKPGLSEEQVIEKAFDEAMK</sequence>
<comment type="caution">
    <text evidence="1">The sequence shown here is derived from an EMBL/GenBank/DDBJ whole genome shotgun (WGS) entry which is preliminary data.</text>
</comment>
<feature type="non-terminal residue" evidence="1">
    <location>
        <position position="1"/>
    </location>
</feature>
<evidence type="ECO:0000313" key="2">
    <source>
        <dbReference type="Proteomes" id="UP000014243"/>
    </source>
</evidence>
<organism evidence="1 2">
    <name type="scientific">Lacticaseibacillus paracasei subsp. paracasei Lpp126</name>
    <dbReference type="NCBI Taxonomy" id="1256206"/>
    <lineage>
        <taxon>Bacteria</taxon>
        <taxon>Bacillati</taxon>
        <taxon>Bacillota</taxon>
        <taxon>Bacilli</taxon>
        <taxon>Lactobacillales</taxon>
        <taxon>Lactobacillaceae</taxon>
        <taxon>Lacticaseibacillus</taxon>
    </lineage>
</organism>
<name>S2SHL5_LACPA</name>
<reference evidence="1 2" key="1">
    <citation type="journal article" date="2013" name="PLoS ONE">
        <title>Lactobacillus paracasei comparative genomics: towards species pan-genome definition and exploitation of diversity.</title>
        <authorList>
            <person name="Smokvina T."/>
            <person name="Wels M."/>
            <person name="Polka J."/>
            <person name="Chervaux C."/>
            <person name="Brisse S."/>
            <person name="Boekhorst J."/>
            <person name="van Hylckama Vlieg J.E."/>
            <person name="Siezen R.J."/>
        </authorList>
    </citation>
    <scope>NUCLEOTIDE SEQUENCE [LARGE SCALE GENOMIC DNA]</scope>
    <source>
        <strain evidence="1 2">Lpp126</strain>
    </source>
</reference>
<dbReference type="GO" id="GO:0016491">
    <property type="term" value="F:oxidoreductase activity"/>
    <property type="evidence" value="ECO:0007669"/>
    <property type="project" value="InterPro"/>
</dbReference>
<proteinExistence type="predicted"/>
<dbReference type="Proteomes" id="UP000014243">
    <property type="component" value="Unassembled WGS sequence"/>
</dbReference>
<dbReference type="SUPFAM" id="SSF69336">
    <property type="entry name" value="Alpha subunit of glutamate synthase, C-terminal domain"/>
    <property type="match status" value="1"/>
</dbReference>